<feature type="compositionally biased region" description="Basic and acidic residues" evidence="1">
    <location>
        <begin position="253"/>
        <end position="273"/>
    </location>
</feature>
<name>A0A841L4W8_9FIRM</name>
<protein>
    <submittedName>
        <fullName evidence="4">Vacuolar-type H+-ATPase subunit I/STV1</fullName>
    </submittedName>
</protein>
<gene>
    <name evidence="4" type="ORF">HNQ80_003484</name>
</gene>
<dbReference type="Pfam" id="PF18915">
    <property type="entry name" value="DUF5667"/>
    <property type="match status" value="1"/>
</dbReference>
<dbReference type="InterPro" id="IPR043725">
    <property type="entry name" value="DUF5667"/>
</dbReference>
<feature type="chain" id="PRO_5033003964" evidence="2">
    <location>
        <begin position="22"/>
        <end position="320"/>
    </location>
</feature>
<sequence>MKKVIISGLVAGLLSVTPIFADEINNTVNPGITPDSPLYTVDQLVEDIQLSLTSNIERKAEILLAITQERLAEAKQMTEEDKVEFVKKAMEAYGEKIEEAFETVSEAILKESIDSAAKEALSIQLEDSTEVIESVEAVITDEQKEKLGEKRDSAYLVANVVRDLDMEKVKILREEQKLGYGQIAKVFSLADASGKSVEEIADMITVEGKGFGEIAKELGIHPSEMKMKANKKKQVSQIKEAKTDLEDVPVALEEAKETEADEAEKAADERTNEIEKITKQVEKKIEKINKAQEKKQKEVEKQQQKEQKEKKDSKKDKKDE</sequence>
<evidence type="ECO:0000313" key="5">
    <source>
        <dbReference type="Proteomes" id="UP000579281"/>
    </source>
</evidence>
<proteinExistence type="predicted"/>
<keyword evidence="2" id="KW-0732">Signal</keyword>
<dbReference type="RefSeq" id="WP_184311866.1">
    <property type="nucleotide sequence ID" value="NZ_JACHEN010000023.1"/>
</dbReference>
<feature type="domain" description="DUF5667" evidence="3">
    <location>
        <begin position="31"/>
        <end position="137"/>
    </location>
</feature>
<dbReference type="AlphaFoldDB" id="A0A841L4W8"/>
<dbReference type="EMBL" id="JACHEN010000023">
    <property type="protein sequence ID" value="MBB6217365.1"/>
    <property type="molecule type" value="Genomic_DNA"/>
</dbReference>
<evidence type="ECO:0000256" key="2">
    <source>
        <dbReference type="SAM" id="SignalP"/>
    </source>
</evidence>
<comment type="caution">
    <text evidence="4">The sequence shown here is derived from an EMBL/GenBank/DDBJ whole genome shotgun (WGS) entry which is preliminary data.</text>
</comment>
<keyword evidence="5" id="KW-1185">Reference proteome</keyword>
<evidence type="ECO:0000259" key="3">
    <source>
        <dbReference type="Pfam" id="PF18915"/>
    </source>
</evidence>
<feature type="region of interest" description="Disordered" evidence="1">
    <location>
        <begin position="291"/>
        <end position="320"/>
    </location>
</feature>
<evidence type="ECO:0000256" key="1">
    <source>
        <dbReference type="SAM" id="MobiDB-lite"/>
    </source>
</evidence>
<organism evidence="4 5">
    <name type="scientific">Anaerosolibacter carboniphilus</name>
    <dbReference type="NCBI Taxonomy" id="1417629"/>
    <lineage>
        <taxon>Bacteria</taxon>
        <taxon>Bacillati</taxon>
        <taxon>Bacillota</taxon>
        <taxon>Clostridia</taxon>
        <taxon>Peptostreptococcales</taxon>
        <taxon>Thermotaleaceae</taxon>
        <taxon>Anaerosolibacter</taxon>
    </lineage>
</organism>
<feature type="signal peptide" evidence="2">
    <location>
        <begin position="1"/>
        <end position="21"/>
    </location>
</feature>
<evidence type="ECO:0000313" key="4">
    <source>
        <dbReference type="EMBL" id="MBB6217365.1"/>
    </source>
</evidence>
<reference evidence="4 5" key="1">
    <citation type="submission" date="2020-08" db="EMBL/GenBank/DDBJ databases">
        <title>Genomic Encyclopedia of Type Strains, Phase IV (KMG-IV): sequencing the most valuable type-strain genomes for metagenomic binning, comparative biology and taxonomic classification.</title>
        <authorList>
            <person name="Goeker M."/>
        </authorList>
    </citation>
    <scope>NUCLEOTIDE SEQUENCE [LARGE SCALE GENOMIC DNA]</scope>
    <source>
        <strain evidence="4 5">DSM 103526</strain>
    </source>
</reference>
<dbReference type="Proteomes" id="UP000579281">
    <property type="component" value="Unassembled WGS sequence"/>
</dbReference>
<accession>A0A841L4W8</accession>
<feature type="region of interest" description="Disordered" evidence="1">
    <location>
        <begin position="246"/>
        <end position="273"/>
    </location>
</feature>